<feature type="transmembrane region" description="Helical" evidence="8">
    <location>
        <begin position="172"/>
        <end position="194"/>
    </location>
</feature>
<dbReference type="PANTHER" id="PTHR36838:SF4">
    <property type="entry name" value="AUXIN EFFLUX CARRIER FAMILY PROTEIN"/>
    <property type="match status" value="1"/>
</dbReference>
<feature type="transmembrane region" description="Helical" evidence="8">
    <location>
        <begin position="104"/>
        <end position="124"/>
    </location>
</feature>
<reference evidence="10" key="1">
    <citation type="submission" date="2009-09" db="EMBL/GenBank/DDBJ databases">
        <title>The complete chromosome of Sebaldella termitidis ATCC 33386.</title>
        <authorList>
            <consortium name="US DOE Joint Genome Institute (JGI-PGF)"/>
            <person name="Lucas S."/>
            <person name="Copeland A."/>
            <person name="Lapidus A."/>
            <person name="Glavina del Rio T."/>
            <person name="Dalin E."/>
            <person name="Tice H."/>
            <person name="Bruce D."/>
            <person name="Goodwin L."/>
            <person name="Pitluck S."/>
            <person name="Kyrpides N."/>
            <person name="Mavromatis K."/>
            <person name="Ivanova N."/>
            <person name="Mikhailova N."/>
            <person name="Sims D."/>
            <person name="Meincke L."/>
            <person name="Brettin T."/>
            <person name="Detter J.C."/>
            <person name="Han C."/>
            <person name="Larimer F."/>
            <person name="Land M."/>
            <person name="Hauser L."/>
            <person name="Markowitz V."/>
            <person name="Cheng J.F."/>
            <person name="Hugenholtz P."/>
            <person name="Woyke T."/>
            <person name="Wu D."/>
            <person name="Eisen J.A."/>
        </authorList>
    </citation>
    <scope>NUCLEOTIDE SEQUENCE [LARGE SCALE GENOMIC DNA]</scope>
    <source>
        <strain evidence="10">ATCC 33386 / NCTC 11300</strain>
    </source>
</reference>
<dbReference type="GO" id="GO:0005886">
    <property type="term" value="C:plasma membrane"/>
    <property type="evidence" value="ECO:0007669"/>
    <property type="project" value="UniProtKB-SubCell"/>
</dbReference>
<feature type="transmembrane region" description="Helical" evidence="8">
    <location>
        <begin position="231"/>
        <end position="253"/>
    </location>
</feature>
<keyword evidence="7 8" id="KW-0472">Membrane</keyword>
<feature type="transmembrane region" description="Helical" evidence="8">
    <location>
        <begin position="286"/>
        <end position="309"/>
    </location>
</feature>
<evidence type="ECO:0000256" key="5">
    <source>
        <dbReference type="ARBA" id="ARBA00022692"/>
    </source>
</evidence>
<feature type="transmembrane region" description="Helical" evidence="8">
    <location>
        <begin position="130"/>
        <end position="151"/>
    </location>
</feature>
<feature type="transmembrane region" description="Helical" evidence="8">
    <location>
        <begin position="6"/>
        <end position="26"/>
    </location>
</feature>
<accession>D1AI11</accession>
<keyword evidence="5 8" id="KW-0812">Transmembrane</keyword>
<dbReference type="AlphaFoldDB" id="D1AI11"/>
<keyword evidence="10" id="KW-1185">Reference proteome</keyword>
<keyword evidence="4" id="KW-1003">Cell membrane</keyword>
<dbReference type="HOGENOM" id="CLU_056175_3_0_0"/>
<evidence type="ECO:0000256" key="1">
    <source>
        <dbReference type="ARBA" id="ARBA00004651"/>
    </source>
</evidence>
<dbReference type="KEGG" id="str:Sterm_1536"/>
<dbReference type="EMBL" id="CP001739">
    <property type="protein sequence ID" value="ACZ08395.1"/>
    <property type="molecule type" value="Genomic_DNA"/>
</dbReference>
<gene>
    <name evidence="9" type="ordered locus">Sterm_1536</name>
</gene>
<dbReference type="Gene3D" id="1.20.1530.20">
    <property type="match status" value="1"/>
</dbReference>
<comment type="similarity">
    <text evidence="2">Belongs to the auxin efflux carrier (TC 2.A.69) family.</text>
</comment>
<protein>
    <submittedName>
        <fullName evidence="9">Auxin Efflux Carrier</fullName>
    </submittedName>
</protein>
<keyword evidence="3" id="KW-0813">Transport</keyword>
<comment type="subcellular location">
    <subcellularLocation>
        <location evidence="1">Cell membrane</location>
        <topology evidence="1">Multi-pass membrane protein</topology>
    </subcellularLocation>
</comment>
<proteinExistence type="inferred from homology"/>
<evidence type="ECO:0000256" key="2">
    <source>
        <dbReference type="ARBA" id="ARBA00010145"/>
    </source>
</evidence>
<feature type="transmembrane region" description="Helical" evidence="8">
    <location>
        <begin position="69"/>
        <end position="92"/>
    </location>
</feature>
<organism evidence="9 10">
    <name type="scientific">Sebaldella termitidis (strain ATCC 33386 / NCTC 11300)</name>
    <dbReference type="NCBI Taxonomy" id="526218"/>
    <lineage>
        <taxon>Bacteria</taxon>
        <taxon>Fusobacteriati</taxon>
        <taxon>Fusobacteriota</taxon>
        <taxon>Fusobacteriia</taxon>
        <taxon>Fusobacteriales</taxon>
        <taxon>Leptotrichiaceae</taxon>
        <taxon>Sebaldella</taxon>
    </lineage>
</organism>
<dbReference type="STRING" id="526218.Sterm_1536"/>
<dbReference type="Pfam" id="PF03547">
    <property type="entry name" value="Mem_trans"/>
    <property type="match status" value="1"/>
</dbReference>
<feature type="transmembrane region" description="Helical" evidence="8">
    <location>
        <begin position="200"/>
        <end position="219"/>
    </location>
</feature>
<evidence type="ECO:0000256" key="8">
    <source>
        <dbReference type="SAM" id="Phobius"/>
    </source>
</evidence>
<keyword evidence="6 8" id="KW-1133">Transmembrane helix</keyword>
<name>D1AI11_SEBTE</name>
<dbReference type="InterPro" id="IPR004776">
    <property type="entry name" value="Mem_transp_PIN-like"/>
</dbReference>
<evidence type="ECO:0000313" key="10">
    <source>
        <dbReference type="Proteomes" id="UP000000845"/>
    </source>
</evidence>
<dbReference type="eggNOG" id="COG0679">
    <property type="taxonomic scope" value="Bacteria"/>
</dbReference>
<evidence type="ECO:0000313" key="9">
    <source>
        <dbReference type="EMBL" id="ACZ08395.1"/>
    </source>
</evidence>
<evidence type="ECO:0000256" key="4">
    <source>
        <dbReference type="ARBA" id="ARBA00022475"/>
    </source>
</evidence>
<reference evidence="9 10" key="2">
    <citation type="journal article" date="2010" name="Stand. Genomic Sci.">
        <title>Complete genome sequence of Sebaldella termitidis type strain (NCTC 11300).</title>
        <authorList>
            <person name="Harmon-Smith M."/>
            <person name="Celia L."/>
            <person name="Chertkov O."/>
            <person name="Lapidus A."/>
            <person name="Copeland A."/>
            <person name="Glavina Del Rio T."/>
            <person name="Nolan M."/>
            <person name="Lucas S."/>
            <person name="Tice H."/>
            <person name="Cheng J.F."/>
            <person name="Han C."/>
            <person name="Detter J.C."/>
            <person name="Bruce D."/>
            <person name="Goodwin L."/>
            <person name="Pitluck S."/>
            <person name="Pati A."/>
            <person name="Liolios K."/>
            <person name="Ivanova N."/>
            <person name="Mavromatis K."/>
            <person name="Mikhailova N."/>
            <person name="Chen A."/>
            <person name="Palaniappan K."/>
            <person name="Land M."/>
            <person name="Hauser L."/>
            <person name="Chang Y.J."/>
            <person name="Jeffries C.D."/>
            <person name="Brettin T."/>
            <person name="Goker M."/>
            <person name="Beck B."/>
            <person name="Bristow J."/>
            <person name="Eisen J.A."/>
            <person name="Markowitz V."/>
            <person name="Hugenholtz P."/>
            <person name="Kyrpides N.C."/>
            <person name="Klenk H.P."/>
            <person name="Chen F."/>
        </authorList>
    </citation>
    <scope>NUCLEOTIDE SEQUENCE [LARGE SCALE GENOMIC DNA]</scope>
    <source>
        <strain evidence="10">ATCC 33386 / NCTC 11300</strain>
    </source>
</reference>
<dbReference type="PANTHER" id="PTHR36838">
    <property type="entry name" value="AUXIN EFFLUX CARRIER FAMILY PROTEIN"/>
    <property type="match status" value="1"/>
</dbReference>
<feature type="transmembrane region" description="Helical" evidence="8">
    <location>
        <begin position="259"/>
        <end position="279"/>
    </location>
</feature>
<dbReference type="RefSeq" id="WP_012860991.1">
    <property type="nucleotide sequence ID" value="NC_013517.1"/>
</dbReference>
<evidence type="ECO:0000256" key="7">
    <source>
        <dbReference type="ARBA" id="ARBA00023136"/>
    </source>
</evidence>
<dbReference type="InterPro" id="IPR038770">
    <property type="entry name" value="Na+/solute_symporter_sf"/>
</dbReference>
<feature type="transmembrane region" description="Helical" evidence="8">
    <location>
        <begin position="38"/>
        <end position="57"/>
    </location>
</feature>
<evidence type="ECO:0000256" key="6">
    <source>
        <dbReference type="ARBA" id="ARBA00022989"/>
    </source>
</evidence>
<evidence type="ECO:0000256" key="3">
    <source>
        <dbReference type="ARBA" id="ARBA00022448"/>
    </source>
</evidence>
<dbReference type="Proteomes" id="UP000000845">
    <property type="component" value="Chromosome"/>
</dbReference>
<dbReference type="GO" id="GO:0055085">
    <property type="term" value="P:transmembrane transport"/>
    <property type="evidence" value="ECO:0007669"/>
    <property type="project" value="InterPro"/>
</dbReference>
<sequence length="315" mass="34418">MIDNFIFTINAVLPVFIMISLGYIFKRINLINENFISTANKFVYMAAITAYLFRSTARTDFHEIMDLKFIFFIVAATSFSFLAVWIGAEFLFKNKAVIGTFVQGSFRGNFAFIGIPMVISILGSEDAAKTSLVVMFVVPIYNILSVFILSVRSSKKKKLKIKRILIDVLKNPLIISIMSGIVFSLLNIKIPYLLDKPLESLGTISTPLALIVIGGSFSFRSAGTKLKPAVLAALLKTTIIPSLVIFFAVLSGFTGGDLIIIFVMAAAPTAISSYILSVIMDGDSDLAASIVIFSTIITAFTNTLGIYLFKSFGVI</sequence>